<dbReference type="PANTHER" id="PTHR42336">
    <property type="entry name" value="THIOREDOXIN DOMAIN-CONTAINING PROTEIN-RELATED"/>
    <property type="match status" value="1"/>
</dbReference>
<proteinExistence type="predicted"/>
<sequence>MSSWLPTDLVSLLPRSLPKASAAPAVGEKAPALEQVQFDKPTFVAFVRHCGCPWAQKEVTLLGKAYKESCEKLQIIIVQHAEQSEIDQWWQTIEGAKHLPQVKIISDPEHNIYASWGIGQLSLLGVFWPPSLWELIQLARKEGITNTTTRKGSLRYQNSGGFAIDEQGTVKWSKIAKHPADICHYDEVAKGVFTS</sequence>
<accession>A0AAN6JPQ4</accession>
<organism evidence="2 3">
    <name type="scientific">Tilletia horrida</name>
    <dbReference type="NCBI Taxonomy" id="155126"/>
    <lineage>
        <taxon>Eukaryota</taxon>
        <taxon>Fungi</taxon>
        <taxon>Dikarya</taxon>
        <taxon>Basidiomycota</taxon>
        <taxon>Ustilaginomycotina</taxon>
        <taxon>Exobasidiomycetes</taxon>
        <taxon>Tilletiales</taxon>
        <taxon>Tilletiaceae</taxon>
        <taxon>Tilletia</taxon>
    </lineage>
</organism>
<name>A0AAN6JPQ4_9BASI</name>
<dbReference type="AlphaFoldDB" id="A0AAN6JPQ4"/>
<gene>
    <name evidence="2" type="ORF">OC846_005998</name>
</gene>
<dbReference type="InterPro" id="IPR032801">
    <property type="entry name" value="PXL2A/B/C"/>
</dbReference>
<evidence type="ECO:0000313" key="3">
    <source>
        <dbReference type="Proteomes" id="UP001176517"/>
    </source>
</evidence>
<dbReference type="SUPFAM" id="SSF52833">
    <property type="entry name" value="Thioredoxin-like"/>
    <property type="match status" value="1"/>
</dbReference>
<dbReference type="Gene3D" id="3.40.30.10">
    <property type="entry name" value="Glutaredoxin"/>
    <property type="match status" value="1"/>
</dbReference>
<feature type="domain" description="Thioredoxin" evidence="1">
    <location>
        <begin position="11"/>
        <end position="195"/>
    </location>
</feature>
<dbReference type="Proteomes" id="UP001176517">
    <property type="component" value="Unassembled WGS sequence"/>
</dbReference>
<dbReference type="PROSITE" id="PS51352">
    <property type="entry name" value="THIOREDOXIN_2"/>
    <property type="match status" value="1"/>
</dbReference>
<dbReference type="InterPro" id="IPR013766">
    <property type="entry name" value="Thioredoxin_domain"/>
</dbReference>
<dbReference type="EMBL" id="JAPDMZ010000271">
    <property type="protein sequence ID" value="KAK0544643.1"/>
    <property type="molecule type" value="Genomic_DNA"/>
</dbReference>
<dbReference type="InterPro" id="IPR036249">
    <property type="entry name" value="Thioredoxin-like_sf"/>
</dbReference>
<comment type="caution">
    <text evidence="2">The sequence shown here is derived from an EMBL/GenBank/DDBJ whole genome shotgun (WGS) entry which is preliminary data.</text>
</comment>
<evidence type="ECO:0000313" key="2">
    <source>
        <dbReference type="EMBL" id="KAK0544643.1"/>
    </source>
</evidence>
<dbReference type="PANTHER" id="PTHR42336:SF1">
    <property type="entry name" value="ALKYL HYDROPEROXIDE REDUCTASE SUBUNIT C_ THIOL SPECIFIC ANTIOXIDANT DOMAIN-CONTAINING PROTEIN"/>
    <property type="match status" value="1"/>
</dbReference>
<dbReference type="Pfam" id="PF13911">
    <property type="entry name" value="AhpC-TSA_2"/>
    <property type="match status" value="1"/>
</dbReference>
<keyword evidence="3" id="KW-1185">Reference proteome</keyword>
<reference evidence="2" key="1">
    <citation type="journal article" date="2023" name="PhytoFront">
        <title>Draft Genome Resources of Seven Strains of Tilletia horrida, Causal Agent of Kernel Smut of Rice.</title>
        <authorList>
            <person name="Khanal S."/>
            <person name="Antony Babu S."/>
            <person name="Zhou X.G."/>
        </authorList>
    </citation>
    <scope>NUCLEOTIDE SEQUENCE</scope>
    <source>
        <strain evidence="2">TX6</strain>
    </source>
</reference>
<protein>
    <recommendedName>
        <fullName evidence="1">Thioredoxin domain-containing protein</fullName>
    </recommendedName>
</protein>
<evidence type="ECO:0000259" key="1">
    <source>
        <dbReference type="PROSITE" id="PS51352"/>
    </source>
</evidence>